<dbReference type="RefSeq" id="WP_021789723.1">
    <property type="nucleotide sequence ID" value="NZ_LT671858.1"/>
</dbReference>
<proteinExistence type="predicted"/>
<keyword evidence="1" id="KW-0812">Transmembrane</keyword>
<keyword evidence="1" id="KW-1133">Transmembrane helix</keyword>
<dbReference type="GeneID" id="41589141"/>
<reference evidence="3" key="3">
    <citation type="submission" date="2016-06" db="EMBL/GenBank/DDBJ databases">
        <authorList>
            <person name="Olsen C.W."/>
            <person name="Carey S."/>
            <person name="Hinshaw L."/>
            <person name="Karasin A.I."/>
        </authorList>
    </citation>
    <scope>NUCLEOTIDE SEQUENCE [LARGE SCALE GENOMIC DNA]</scope>
    <source>
        <strain evidence="3">PM4</strain>
    </source>
</reference>
<evidence type="ECO:0000313" key="5">
    <source>
        <dbReference type="Proteomes" id="UP000195607"/>
    </source>
</evidence>
<dbReference type="EMBL" id="LT671858">
    <property type="protein sequence ID" value="SIM86525.1"/>
    <property type="molecule type" value="Genomic_DNA"/>
</dbReference>
<evidence type="ECO:0000313" key="3">
    <source>
        <dbReference type="EMBL" id="SJK85621.1"/>
    </source>
</evidence>
<reference evidence="2 5" key="1">
    <citation type="submission" date="2016-04" db="EMBL/GenBank/DDBJ databases">
        <authorList>
            <person name="Evans L.H."/>
            <person name="Alamgir A."/>
            <person name="Owens N."/>
            <person name="Weber N.D."/>
            <person name="Virtaneva K."/>
            <person name="Barbian K."/>
            <person name="Babar A."/>
            <person name="Rosenke K."/>
        </authorList>
    </citation>
    <scope>NUCLEOTIDE SEQUENCE [LARGE SCALE GENOMIC DNA]</scope>
    <source>
        <strain evidence="2">S5</strain>
        <strain evidence="5">S5(T) (JCM 30642 \VKM B-2941)</strain>
    </source>
</reference>
<feature type="transmembrane region" description="Helical" evidence="1">
    <location>
        <begin position="5"/>
        <end position="26"/>
    </location>
</feature>
<evidence type="ECO:0000313" key="4">
    <source>
        <dbReference type="Proteomes" id="UP000187822"/>
    </source>
</evidence>
<dbReference type="AlphaFoldDB" id="A0A1N5WPD9"/>
<sequence>MRKNIVRVGLVLIVFGIILVVAGIGLTSDYLTVSHTFVKDKYYYASKEINITSDGLVALDGNTTFYLVNANNISLVNQTNVQNYSIAPTGPTHDGYGTEFLVGSGSYYLVSLLAPSTGLVYSYTSHFSTFTDLGIILLIGLFLIVVSIIMLVIGFVLKGKKRDKEEDFLNDETQ</sequence>
<dbReference type="Proteomes" id="UP000187822">
    <property type="component" value="Chromosome I"/>
</dbReference>
<reference evidence="4" key="2">
    <citation type="submission" date="2016-06" db="EMBL/GenBank/DDBJ databases">
        <authorList>
            <person name="Toshchakov V.S."/>
        </authorList>
    </citation>
    <scope>NUCLEOTIDE SEQUENCE [LARGE SCALE GENOMIC DNA]</scope>
    <source>
        <strain>PM4 (JCM 30641</strain>
        <strain evidence="4">\VKM B-2940)</strain>
    </source>
</reference>
<organism evidence="2 5">
    <name type="scientific">Cuniculiplasma divulgatum</name>
    <dbReference type="NCBI Taxonomy" id="1673428"/>
    <lineage>
        <taxon>Archaea</taxon>
        <taxon>Methanobacteriati</taxon>
        <taxon>Thermoplasmatota</taxon>
        <taxon>Thermoplasmata</taxon>
        <taxon>Thermoplasmatales</taxon>
        <taxon>Cuniculiplasmataceae</taxon>
        <taxon>Cuniculiplasma</taxon>
    </lineage>
</organism>
<dbReference type="EMBL" id="LT719092">
    <property type="protein sequence ID" value="SJK85621.1"/>
    <property type="molecule type" value="Genomic_DNA"/>
</dbReference>
<gene>
    <name evidence="3" type="ORF">CPM_1844</name>
    <name evidence="2" type="ORF">CSP5_1905</name>
</gene>
<keyword evidence="4" id="KW-1185">Reference proteome</keyword>
<keyword evidence="1" id="KW-0472">Membrane</keyword>
<accession>A0A1N5WPD9</accession>
<name>A0A1N5WPD9_9ARCH</name>
<dbReference type="KEGG" id="cdiv:CPM_1844"/>
<dbReference type="STRING" id="1673428.CPM_1844"/>
<dbReference type="Proteomes" id="UP000195607">
    <property type="component" value="Chromosome I"/>
</dbReference>
<evidence type="ECO:0000256" key="1">
    <source>
        <dbReference type="SAM" id="Phobius"/>
    </source>
</evidence>
<feature type="transmembrane region" description="Helical" evidence="1">
    <location>
        <begin position="133"/>
        <end position="157"/>
    </location>
</feature>
<protein>
    <submittedName>
        <fullName evidence="2">Multipass membrane protein</fullName>
    </submittedName>
</protein>
<evidence type="ECO:0000313" key="2">
    <source>
        <dbReference type="EMBL" id="SIM86525.1"/>
    </source>
</evidence>